<dbReference type="GeneID" id="18826427"/>
<keyword evidence="3" id="KW-1185">Reference proteome</keyword>
<feature type="region of interest" description="Disordered" evidence="1">
    <location>
        <begin position="1"/>
        <end position="64"/>
    </location>
</feature>
<feature type="compositionally biased region" description="Low complexity" evidence="1">
    <location>
        <begin position="40"/>
        <end position="55"/>
    </location>
</feature>
<accession>K5Y1M3</accession>
<feature type="region of interest" description="Disordered" evidence="1">
    <location>
        <begin position="175"/>
        <end position="200"/>
    </location>
</feature>
<evidence type="ECO:0000256" key="1">
    <source>
        <dbReference type="SAM" id="MobiDB-lite"/>
    </source>
</evidence>
<dbReference type="Proteomes" id="UP000008493">
    <property type="component" value="Unassembled WGS sequence"/>
</dbReference>
<feature type="compositionally biased region" description="Low complexity" evidence="1">
    <location>
        <begin position="104"/>
        <end position="120"/>
    </location>
</feature>
<dbReference type="HOGENOM" id="CLU_079103_0_0_1"/>
<dbReference type="OrthoDB" id="3265692at2759"/>
<reference evidence="3" key="1">
    <citation type="journal article" date="2012" name="Proc. Natl. Acad. Sci. U.S.A.">
        <title>Genome sequence of the button mushroom Agaricus bisporus reveals mechanisms governing adaptation to a humic-rich ecological niche.</title>
        <authorList>
            <person name="Morin E."/>
            <person name="Kohler A."/>
            <person name="Baker A.R."/>
            <person name="Foulongne-Oriol M."/>
            <person name="Lombard V."/>
            <person name="Nagy L.G."/>
            <person name="Ohm R.A."/>
            <person name="Patyshakuliyeva A."/>
            <person name="Brun A."/>
            <person name="Aerts A.L."/>
            <person name="Bailey A.M."/>
            <person name="Billette C."/>
            <person name="Coutinho P.M."/>
            <person name="Deakin G."/>
            <person name="Doddapaneni H."/>
            <person name="Floudas D."/>
            <person name="Grimwood J."/>
            <person name="Hilden K."/>
            <person name="Kuees U."/>
            <person name="LaButti K.M."/>
            <person name="Lapidus A."/>
            <person name="Lindquist E.A."/>
            <person name="Lucas S.M."/>
            <person name="Murat C."/>
            <person name="Riley R.W."/>
            <person name="Salamov A.A."/>
            <person name="Schmutz J."/>
            <person name="Subramanian V."/>
            <person name="Woesten H.A.B."/>
            <person name="Xu J."/>
            <person name="Eastwood D.C."/>
            <person name="Foster G.D."/>
            <person name="Sonnenberg A.S."/>
            <person name="Cullen D."/>
            <person name="de Vries R.P."/>
            <person name="Lundell T."/>
            <person name="Hibbett D.S."/>
            <person name="Henrissat B."/>
            <person name="Burton K.S."/>
            <person name="Kerrigan R.W."/>
            <person name="Challen M.P."/>
            <person name="Grigoriev I.V."/>
            <person name="Martin F."/>
        </authorList>
    </citation>
    <scope>NUCLEOTIDE SEQUENCE [LARGE SCALE GENOMIC DNA]</scope>
    <source>
        <strain evidence="3">JB137-S8 / ATCC MYA-4627 / FGSC 10392</strain>
    </source>
</reference>
<sequence>MADEPAQPRTSRLLDSVMRSVTPASRLHARSTSQTMHMYSTPQESAPSSPSASFRDPPPSTARPTIEQIAMGLHVSRTPHLRHSPRSPHSQPITPTISRRSSRSLKNSKNSASSTAVSESSCAPLSAATCASASTSTIASAPASLHLVPPATDKHVSSASTILAIKQQMARLIPGEKRRSMSAPQLDIPADGAQKRIPPPQKAVRFELLSN</sequence>
<proteinExistence type="predicted"/>
<protein>
    <submittedName>
        <fullName evidence="2">Uncharacterized protein</fullName>
    </submittedName>
</protein>
<gene>
    <name evidence="2" type="ORF">AGABI1DRAFT_126072</name>
</gene>
<evidence type="ECO:0000313" key="3">
    <source>
        <dbReference type="Proteomes" id="UP000008493"/>
    </source>
</evidence>
<name>K5Y1M3_AGABU</name>
<dbReference type="eggNOG" id="ENOG502R1SV">
    <property type="taxonomic scope" value="Eukaryota"/>
</dbReference>
<dbReference type="AlphaFoldDB" id="K5Y1M3"/>
<feature type="compositionally biased region" description="Polar residues" evidence="1">
    <location>
        <begin position="87"/>
        <end position="97"/>
    </location>
</feature>
<evidence type="ECO:0000313" key="2">
    <source>
        <dbReference type="EMBL" id="EKM81710.1"/>
    </source>
</evidence>
<organism evidence="2 3">
    <name type="scientific">Agaricus bisporus var. burnettii (strain JB137-S8 / ATCC MYA-4627 / FGSC 10392)</name>
    <name type="common">White button mushroom</name>
    <dbReference type="NCBI Taxonomy" id="597362"/>
    <lineage>
        <taxon>Eukaryota</taxon>
        <taxon>Fungi</taxon>
        <taxon>Dikarya</taxon>
        <taxon>Basidiomycota</taxon>
        <taxon>Agaricomycotina</taxon>
        <taxon>Agaricomycetes</taxon>
        <taxon>Agaricomycetidae</taxon>
        <taxon>Agaricales</taxon>
        <taxon>Agaricineae</taxon>
        <taxon>Agaricaceae</taxon>
        <taxon>Agaricus</taxon>
    </lineage>
</organism>
<dbReference type="InParanoid" id="K5Y1M3"/>
<dbReference type="EMBL" id="JH971387">
    <property type="protein sequence ID" value="EKM81710.1"/>
    <property type="molecule type" value="Genomic_DNA"/>
</dbReference>
<feature type="region of interest" description="Disordered" evidence="1">
    <location>
        <begin position="79"/>
        <end position="120"/>
    </location>
</feature>
<dbReference type="KEGG" id="abp:AGABI1DRAFT126072"/>
<dbReference type="RefSeq" id="XP_007327560.1">
    <property type="nucleotide sequence ID" value="XM_007327498.1"/>
</dbReference>
<dbReference type="OMA" id="RYDSSCP"/>